<feature type="signal peptide" evidence="1">
    <location>
        <begin position="1"/>
        <end position="24"/>
    </location>
</feature>
<name>A0A8K0JL18_9TREE</name>
<sequence>MFATPSFILLPLLAALHMTISVKAVESTIPAVWPNLEDHLKEHNGASLPYLRNTSRFWDPTKTSSFDIQRALAAANVQTGCALAIYYDKIDARLEERDVGTFITTAYGLPSYIWPLAIAPICVDGDTVQPAEYPSSSSDDETVVFWQAHANAEQDAYLILPAVMNVNAFDIGNDCVILSRDTIGALQWGGASINNE</sequence>
<keyword evidence="1" id="KW-0732">Signal</keyword>
<proteinExistence type="predicted"/>
<evidence type="ECO:0000256" key="1">
    <source>
        <dbReference type="SAM" id="SignalP"/>
    </source>
</evidence>
<organism evidence="2 3">
    <name type="scientific">Filobasidium floriforme</name>
    <dbReference type="NCBI Taxonomy" id="5210"/>
    <lineage>
        <taxon>Eukaryota</taxon>
        <taxon>Fungi</taxon>
        <taxon>Dikarya</taxon>
        <taxon>Basidiomycota</taxon>
        <taxon>Agaricomycotina</taxon>
        <taxon>Tremellomycetes</taxon>
        <taxon>Filobasidiales</taxon>
        <taxon>Filobasidiaceae</taxon>
        <taxon>Filobasidium</taxon>
    </lineage>
</organism>
<evidence type="ECO:0000313" key="3">
    <source>
        <dbReference type="Proteomes" id="UP000812966"/>
    </source>
</evidence>
<comment type="caution">
    <text evidence="2">The sequence shown here is derived from an EMBL/GenBank/DDBJ whole genome shotgun (WGS) entry which is preliminary data.</text>
</comment>
<protein>
    <submittedName>
        <fullName evidence="2">Uncharacterized protein</fullName>
    </submittedName>
</protein>
<dbReference type="EMBL" id="JABELV010000058">
    <property type="protein sequence ID" value="KAG7544351.1"/>
    <property type="molecule type" value="Genomic_DNA"/>
</dbReference>
<keyword evidence="3" id="KW-1185">Reference proteome</keyword>
<evidence type="ECO:0000313" key="2">
    <source>
        <dbReference type="EMBL" id="KAG7544351.1"/>
    </source>
</evidence>
<reference evidence="2" key="1">
    <citation type="submission" date="2020-04" db="EMBL/GenBank/DDBJ databases">
        <title>Analysis of mating type loci in Filobasidium floriforme.</title>
        <authorList>
            <person name="Nowrousian M."/>
        </authorList>
    </citation>
    <scope>NUCLEOTIDE SEQUENCE</scope>
    <source>
        <strain evidence="2">CBS 6242</strain>
    </source>
</reference>
<dbReference type="Proteomes" id="UP000812966">
    <property type="component" value="Unassembled WGS sequence"/>
</dbReference>
<dbReference type="AlphaFoldDB" id="A0A8K0JL18"/>
<gene>
    <name evidence="2" type="ORF">FFLO_03230</name>
</gene>
<accession>A0A8K0JL18</accession>
<feature type="chain" id="PRO_5035441736" evidence="1">
    <location>
        <begin position="25"/>
        <end position="196"/>
    </location>
</feature>